<proteinExistence type="predicted"/>
<dbReference type="GeneID" id="30309135"/>
<dbReference type="Gene3D" id="2.60.120.620">
    <property type="entry name" value="q2cbj1_9rhob like domain"/>
    <property type="match status" value="1"/>
</dbReference>
<dbReference type="OrthoDB" id="26784at10239"/>
<accession>A0A1D8KT45</accession>
<dbReference type="Pfam" id="PF13759">
    <property type="entry name" value="2OG-FeII_Oxy_5"/>
    <property type="match status" value="1"/>
</dbReference>
<reference evidence="1 2" key="1">
    <citation type="journal article" date="2016" name="Virology">
        <title>The genomic content and context of auxiliary metabolic genes in marine cyanomyoviruses.</title>
        <authorList>
            <person name="Crummett L.T."/>
            <person name="Puxty R.J."/>
            <person name="Weihe C."/>
            <person name="Marston M.F."/>
            <person name="Martiny J.B."/>
        </authorList>
    </citation>
    <scope>NUCLEOTIDE SEQUENCE [LARGE SCALE GENOMIC DNA]</scope>
    <source>
        <strain evidence="1">0810PA29</strain>
    </source>
</reference>
<protein>
    <submittedName>
        <fullName evidence="1">Uncharacterized protein</fullName>
    </submittedName>
</protein>
<dbReference type="KEGG" id="vg:30309135"/>
<name>A0A1D8KT45_9CAUD</name>
<sequence length="139" mass="16109">MKASNMGGWHSNYQPLPDLLSPYIPFTYTSSLAWYMVNTNLQGNYSHQHPQNDWAGVLWLKVPPNAAQLEFEHPDCFAQYKAINSLTPELQKQYNYYSVYAFPPKEGQMLLFPASLRHRVYFSNTDEERIALSFNISLP</sequence>
<dbReference type="Proteomes" id="UP000202081">
    <property type="component" value="Segment"/>
</dbReference>
<dbReference type="EMBL" id="KU686211">
    <property type="protein sequence ID" value="AOV61757.1"/>
    <property type="molecule type" value="Genomic_DNA"/>
</dbReference>
<keyword evidence="2" id="KW-1185">Reference proteome</keyword>
<organism evidence="1 2">
    <name type="scientific">Synechococcus phage S-WAM2</name>
    <dbReference type="NCBI Taxonomy" id="1815522"/>
    <lineage>
        <taxon>Viruses</taxon>
        <taxon>Duplodnaviria</taxon>
        <taxon>Heunggongvirae</taxon>
        <taxon>Uroviricota</taxon>
        <taxon>Caudoviricetes</taxon>
        <taxon>Pantevenvirales</taxon>
        <taxon>Kyanoviridae</taxon>
        <taxon>Cymopoleiavirus</taxon>
        <taxon>Cymopoleiavirus swam2</taxon>
    </lineage>
</organism>
<dbReference type="RefSeq" id="YP_009324225.1">
    <property type="nucleotide sequence ID" value="NC_031935.1"/>
</dbReference>
<gene>
    <name evidence="1" type="ORF">P29B0810_062</name>
</gene>
<evidence type="ECO:0000313" key="1">
    <source>
        <dbReference type="EMBL" id="AOV61757.1"/>
    </source>
</evidence>
<dbReference type="NCBIfam" id="TIGR02466">
    <property type="entry name" value="TIGR02466 family protein"/>
    <property type="match status" value="1"/>
</dbReference>
<evidence type="ECO:0000313" key="2">
    <source>
        <dbReference type="Proteomes" id="UP000202081"/>
    </source>
</evidence>
<dbReference type="InterPro" id="IPR012668">
    <property type="entry name" value="CHP02466"/>
</dbReference>